<feature type="transmembrane region" description="Helical" evidence="3">
    <location>
        <begin position="63"/>
        <end position="83"/>
    </location>
</feature>
<feature type="transmembrane region" description="Helical" evidence="3">
    <location>
        <begin position="169"/>
        <end position="188"/>
    </location>
</feature>
<dbReference type="InterPro" id="IPR002656">
    <property type="entry name" value="Acyl_transf_3_dom"/>
</dbReference>
<feature type="transmembrane region" description="Helical" evidence="3">
    <location>
        <begin position="234"/>
        <end position="252"/>
    </location>
</feature>
<feature type="transmembrane region" description="Helical" evidence="3">
    <location>
        <begin position="208"/>
        <end position="227"/>
    </location>
</feature>
<feature type="transmembrane region" description="Helical" evidence="3">
    <location>
        <begin position="302"/>
        <end position="320"/>
    </location>
</feature>
<evidence type="ECO:0000313" key="5">
    <source>
        <dbReference type="EMBL" id="MCZ8516469.1"/>
    </source>
</evidence>
<dbReference type="RefSeq" id="WP_269885006.1">
    <property type="nucleotide sequence ID" value="NZ_JAQAGZ010000024.1"/>
</dbReference>
<keyword evidence="3" id="KW-1133">Transmembrane helix</keyword>
<proteinExistence type="inferred from homology"/>
<evidence type="ECO:0000256" key="2">
    <source>
        <dbReference type="ARBA" id="ARBA00007400"/>
    </source>
</evidence>
<dbReference type="PANTHER" id="PTHR23028">
    <property type="entry name" value="ACETYLTRANSFERASE"/>
    <property type="match status" value="1"/>
</dbReference>
<evidence type="ECO:0000259" key="4">
    <source>
        <dbReference type="Pfam" id="PF01757"/>
    </source>
</evidence>
<dbReference type="GO" id="GO:0016746">
    <property type="term" value="F:acyltransferase activity"/>
    <property type="evidence" value="ECO:0007669"/>
    <property type="project" value="UniProtKB-KW"/>
</dbReference>
<dbReference type="Proteomes" id="UP001527882">
    <property type="component" value="Unassembled WGS sequence"/>
</dbReference>
<protein>
    <submittedName>
        <fullName evidence="5">Acyltransferase</fullName>
    </submittedName>
</protein>
<comment type="caution">
    <text evidence="5">The sequence shown here is derived from an EMBL/GenBank/DDBJ whole genome shotgun (WGS) entry which is preliminary data.</text>
</comment>
<comment type="subcellular location">
    <subcellularLocation>
        <location evidence="1">Membrane</location>
    </subcellularLocation>
</comment>
<feature type="transmembrane region" description="Helical" evidence="3">
    <location>
        <begin position="21"/>
        <end position="43"/>
    </location>
</feature>
<dbReference type="Pfam" id="PF01757">
    <property type="entry name" value="Acyl_transf_3"/>
    <property type="match status" value="1"/>
</dbReference>
<name>A0ABT4QHW2_9BACL</name>
<comment type="similarity">
    <text evidence="2">Belongs to the acyltransferase 3 family.</text>
</comment>
<feature type="domain" description="Acyltransferase 3" evidence="4">
    <location>
        <begin position="17"/>
        <end position="355"/>
    </location>
</feature>
<feature type="transmembrane region" description="Helical" evidence="3">
    <location>
        <begin position="340"/>
        <end position="359"/>
    </location>
</feature>
<dbReference type="EMBL" id="JAQAGZ010000024">
    <property type="protein sequence ID" value="MCZ8516469.1"/>
    <property type="molecule type" value="Genomic_DNA"/>
</dbReference>
<evidence type="ECO:0000313" key="6">
    <source>
        <dbReference type="Proteomes" id="UP001527882"/>
    </source>
</evidence>
<dbReference type="PANTHER" id="PTHR23028:SF53">
    <property type="entry name" value="ACYL_TRANSF_3 DOMAIN-CONTAINING PROTEIN"/>
    <property type="match status" value="1"/>
</dbReference>
<gene>
    <name evidence="5" type="ORF">O9H85_29600</name>
</gene>
<reference evidence="5 6" key="1">
    <citation type="submission" date="2022-12" db="EMBL/GenBank/DDBJ databases">
        <title>Draft genome sequence of Paenibacillus sp. dW9.</title>
        <authorList>
            <person name="Choi E.-W."/>
            <person name="Kim D.-U."/>
        </authorList>
    </citation>
    <scope>NUCLEOTIDE SEQUENCE [LARGE SCALE GENOMIC DNA]</scope>
    <source>
        <strain evidence="6">dW9</strain>
    </source>
</reference>
<keyword evidence="6" id="KW-1185">Reference proteome</keyword>
<dbReference type="InterPro" id="IPR050879">
    <property type="entry name" value="Acyltransferase_3"/>
</dbReference>
<sequence>MAGWNFTALKVNSKASHYLDALRWIAAVYVMIYHLRPVLFQGFNQVENKNALVKAAYLLTSMGYEFVMLFFVLSGFLISASVLKSVKNGTFSWKTYLINRFTRLWVVLISALILTSLLAQLQLNLFPDSDFFINNLKWSDFLGNLFFLQGVFFPNYGGNLPLWSLSYEFWYYILFPCLVLMVASRSWLSKTVYGIAVAGLSVMLGKAIMLYFLIWLLGALLVILPAPRVSEKRLAGAGIPLTAGMAVLVMLADKLLIHRSDADLMKGFLPQLAVSVCFAGLIYILLHAYNYPAAGNASSFNIHVFLAGFSYTLYLTHYPIINLLRVWLGDGHWGTWPPDLLHIVLGLMIALFILVYAWIISRCTEAHTSEVRAWLTRQLNMLRFKRRNSHENSRSRYGLD</sequence>
<evidence type="ECO:0000256" key="3">
    <source>
        <dbReference type="SAM" id="Phobius"/>
    </source>
</evidence>
<accession>A0ABT4QHW2</accession>
<keyword evidence="3" id="KW-0812">Transmembrane</keyword>
<keyword evidence="3" id="KW-0472">Membrane</keyword>
<keyword evidence="5" id="KW-0808">Transferase</keyword>
<keyword evidence="5" id="KW-0012">Acyltransferase</keyword>
<feature type="transmembrane region" description="Helical" evidence="3">
    <location>
        <begin position="272"/>
        <end position="290"/>
    </location>
</feature>
<feature type="transmembrane region" description="Helical" evidence="3">
    <location>
        <begin position="141"/>
        <end position="157"/>
    </location>
</feature>
<evidence type="ECO:0000256" key="1">
    <source>
        <dbReference type="ARBA" id="ARBA00004370"/>
    </source>
</evidence>
<feature type="transmembrane region" description="Helical" evidence="3">
    <location>
        <begin position="104"/>
        <end position="121"/>
    </location>
</feature>
<organism evidence="5 6">
    <name type="scientific">Paenibacillus gyeongsangnamensis</name>
    <dbReference type="NCBI Taxonomy" id="3388067"/>
    <lineage>
        <taxon>Bacteria</taxon>
        <taxon>Bacillati</taxon>
        <taxon>Bacillota</taxon>
        <taxon>Bacilli</taxon>
        <taxon>Bacillales</taxon>
        <taxon>Paenibacillaceae</taxon>
        <taxon>Paenibacillus</taxon>
    </lineage>
</organism>